<protein>
    <submittedName>
        <fullName evidence="1">Uncharacterized protein</fullName>
    </submittedName>
</protein>
<feature type="non-terminal residue" evidence="1">
    <location>
        <position position="1"/>
    </location>
</feature>
<keyword evidence="2" id="KW-1185">Reference proteome</keyword>
<dbReference type="EMBL" id="KZ819886">
    <property type="protein sequence ID" value="PWN50919.1"/>
    <property type="molecule type" value="Genomic_DNA"/>
</dbReference>
<accession>A0ACD0NZ37</accession>
<sequence length="176" mass="20518">LNRSLCHLRMGRLEDCVRDCDWVLDSRGGELKAMFRRGKARVGLAEHRRDARQTGSPLAADAGRTFKRPRNSLEFERIWKELYKDLEQGDRIRTDPTIASVIPELFKDSLQPELLHQICHSFLLHIRISKPKPSPSEIRTMIRWIESLTLCRRFSTISSLLDVEERKVVEGLFQHL</sequence>
<dbReference type="Proteomes" id="UP000245626">
    <property type="component" value="Unassembled WGS sequence"/>
</dbReference>
<proteinExistence type="predicted"/>
<evidence type="ECO:0000313" key="1">
    <source>
        <dbReference type="EMBL" id="PWN50919.1"/>
    </source>
</evidence>
<evidence type="ECO:0000313" key="2">
    <source>
        <dbReference type="Proteomes" id="UP000245626"/>
    </source>
</evidence>
<gene>
    <name evidence="1" type="ORF">IE53DRAFT_306624</name>
</gene>
<reference evidence="1 2" key="1">
    <citation type="journal article" date="2018" name="Mol. Biol. Evol.">
        <title>Broad Genomic Sampling Reveals a Smut Pathogenic Ancestry of the Fungal Clade Ustilaginomycotina.</title>
        <authorList>
            <person name="Kijpornyongpan T."/>
            <person name="Mondo S.J."/>
            <person name="Barry K."/>
            <person name="Sandor L."/>
            <person name="Lee J."/>
            <person name="Lipzen A."/>
            <person name="Pangilinan J."/>
            <person name="LaButti K."/>
            <person name="Hainaut M."/>
            <person name="Henrissat B."/>
            <person name="Grigoriev I.V."/>
            <person name="Spatafora J.W."/>
            <person name="Aime M.C."/>
        </authorList>
    </citation>
    <scope>NUCLEOTIDE SEQUENCE [LARGE SCALE GENOMIC DNA]</scope>
    <source>
        <strain evidence="1 2">SA 807</strain>
    </source>
</reference>
<feature type="non-terminal residue" evidence="1">
    <location>
        <position position="176"/>
    </location>
</feature>
<organism evidence="1 2">
    <name type="scientific">Violaceomyces palustris</name>
    <dbReference type="NCBI Taxonomy" id="1673888"/>
    <lineage>
        <taxon>Eukaryota</taxon>
        <taxon>Fungi</taxon>
        <taxon>Dikarya</taxon>
        <taxon>Basidiomycota</taxon>
        <taxon>Ustilaginomycotina</taxon>
        <taxon>Ustilaginomycetes</taxon>
        <taxon>Violaceomycetales</taxon>
        <taxon>Violaceomycetaceae</taxon>
        <taxon>Violaceomyces</taxon>
    </lineage>
</organism>
<name>A0ACD0NZ37_9BASI</name>